<organism evidence="2 3">
    <name type="scientific">Mogibacterium kristiansenii</name>
    <dbReference type="NCBI Taxonomy" id="2606708"/>
    <lineage>
        <taxon>Bacteria</taxon>
        <taxon>Bacillati</taxon>
        <taxon>Bacillota</taxon>
        <taxon>Clostridia</taxon>
        <taxon>Peptostreptococcales</taxon>
        <taxon>Anaerovoracaceae</taxon>
        <taxon>Mogibacterium</taxon>
    </lineage>
</organism>
<evidence type="ECO:0000313" key="3">
    <source>
        <dbReference type="Proteomes" id="UP000469424"/>
    </source>
</evidence>
<reference evidence="2 3" key="1">
    <citation type="submission" date="2019-08" db="EMBL/GenBank/DDBJ databases">
        <title>In-depth cultivation of the pig gut microbiome towards novel bacterial diversity and tailored functional studies.</title>
        <authorList>
            <person name="Wylensek D."/>
            <person name="Hitch T.C.A."/>
            <person name="Clavel T."/>
        </authorList>
    </citation>
    <scope>NUCLEOTIDE SEQUENCE [LARGE SCALE GENOMIC DNA]</scope>
    <source>
        <strain evidence="2 3">WCA-MUC-591-APC-4B</strain>
    </source>
</reference>
<gene>
    <name evidence="2" type="ORF">FYJ65_04950</name>
</gene>
<evidence type="ECO:0000313" key="2">
    <source>
        <dbReference type="EMBL" id="MST70696.1"/>
    </source>
</evidence>
<dbReference type="EMBL" id="VUNA01000008">
    <property type="protein sequence ID" value="MST70696.1"/>
    <property type="molecule type" value="Genomic_DNA"/>
</dbReference>
<keyword evidence="3" id="KW-1185">Reference proteome</keyword>
<keyword evidence="1" id="KW-0051">Antiviral defense</keyword>
<dbReference type="GO" id="GO:0016779">
    <property type="term" value="F:nucleotidyltransferase activity"/>
    <property type="evidence" value="ECO:0007669"/>
    <property type="project" value="InterPro"/>
</dbReference>
<dbReference type="CDD" id="cd05400">
    <property type="entry name" value="NT_2-5OAS_ClassI-CCAase"/>
    <property type="match status" value="1"/>
</dbReference>
<sequence length="272" mass="30796">MSIKVTKHSIDKETRSVISGRYKRITRAINRSFWNSESETEHSMYVGSYGRGTAINTSDLDVLFILPESEYNHFNSLNGNGPSRLLQAVKDALLATYPLTKIKGDGQIVSVDFSDGIRFEILPAFKRMSLWGWDGTYIYPDTHMGGNWLSTNPRAEIDAMNKKDAENSTNKLLTATCQHIRYIRDKYFSSYHLSGILIDSFVYNHIGGWHFTRQGEDATRSINTFEEHLLNEYNRVSFNGLITPNILAPGSGMPVDASKGWEVLGKILRKMV</sequence>
<dbReference type="SUPFAM" id="SSF81301">
    <property type="entry name" value="Nucleotidyltransferase"/>
    <property type="match status" value="1"/>
</dbReference>
<proteinExistence type="predicted"/>
<dbReference type="RefSeq" id="WP_154554260.1">
    <property type="nucleotide sequence ID" value="NZ_VUNA01000008.1"/>
</dbReference>
<dbReference type="Proteomes" id="UP000469424">
    <property type="component" value="Unassembled WGS sequence"/>
</dbReference>
<accession>A0A6N7XL79</accession>
<protein>
    <submittedName>
        <fullName evidence="2">Nucleotidyltransferase</fullName>
    </submittedName>
</protein>
<comment type="caution">
    <text evidence="2">The sequence shown here is derived from an EMBL/GenBank/DDBJ whole genome shotgun (WGS) entry which is preliminary data.</text>
</comment>
<dbReference type="Pfam" id="PF18144">
    <property type="entry name" value="SMODS"/>
    <property type="match status" value="1"/>
</dbReference>
<dbReference type="AlphaFoldDB" id="A0A6N7XL79"/>
<dbReference type="InterPro" id="IPR006116">
    <property type="entry name" value="NT_2-5OAS_ClassI-CCAase"/>
</dbReference>
<name>A0A6N7XL79_9FIRM</name>
<evidence type="ECO:0000256" key="1">
    <source>
        <dbReference type="ARBA" id="ARBA00023118"/>
    </source>
</evidence>
<keyword evidence="2" id="KW-0808">Transferase</keyword>
<dbReference type="GO" id="GO:0051607">
    <property type="term" value="P:defense response to virus"/>
    <property type="evidence" value="ECO:0007669"/>
    <property type="project" value="UniProtKB-KW"/>
</dbReference>
<dbReference type="InterPro" id="IPR043519">
    <property type="entry name" value="NT_sf"/>
</dbReference>